<organism evidence="1 2">
    <name type="scientific">Malassezia sympodialis (strain ATCC 42132)</name>
    <name type="common">Atopic eczema-associated yeast</name>
    <dbReference type="NCBI Taxonomy" id="1230383"/>
    <lineage>
        <taxon>Eukaryota</taxon>
        <taxon>Fungi</taxon>
        <taxon>Dikarya</taxon>
        <taxon>Basidiomycota</taxon>
        <taxon>Ustilaginomycotina</taxon>
        <taxon>Malasseziomycetes</taxon>
        <taxon>Malasseziales</taxon>
        <taxon>Malasseziaceae</taxon>
        <taxon>Malassezia</taxon>
    </lineage>
</organism>
<dbReference type="Pfam" id="PF07792">
    <property type="entry name" value="Afi1"/>
    <property type="match status" value="1"/>
</dbReference>
<dbReference type="KEGG" id="msym:MSY001_2308"/>
<dbReference type="PANTHER" id="PTHR28245:SF1">
    <property type="entry name" value="ARF3-INTERACTING PROTEIN 1"/>
    <property type="match status" value="1"/>
</dbReference>
<proteinExistence type="predicted"/>
<dbReference type="OMA" id="WDVLCDC"/>
<evidence type="ECO:0000313" key="1">
    <source>
        <dbReference type="EMBL" id="SHO76939.1"/>
    </source>
</evidence>
<dbReference type="Pfam" id="PF08616">
    <property type="entry name" value="SPA"/>
    <property type="match status" value="1"/>
</dbReference>
<reference evidence="2" key="1">
    <citation type="journal article" date="2017" name="Nucleic Acids Res.">
        <title>Proteogenomics produces comprehensive and highly accurate protein-coding gene annotation in a complete genome assembly of Malassezia sympodialis.</title>
        <authorList>
            <person name="Zhu Y."/>
            <person name="Engstroem P.G."/>
            <person name="Tellgren-Roth C."/>
            <person name="Baudo C.D."/>
            <person name="Kennell J.C."/>
            <person name="Sun S."/>
            <person name="Billmyre R.B."/>
            <person name="Schroeder M.S."/>
            <person name="Andersson A."/>
            <person name="Holm T."/>
            <person name="Sigurgeirsson B."/>
            <person name="Wu G."/>
            <person name="Sankaranarayanan S.R."/>
            <person name="Siddharthan R."/>
            <person name="Sanyal K."/>
            <person name="Lundeberg J."/>
            <person name="Nystedt B."/>
            <person name="Boekhout T."/>
            <person name="Dawson T.L. Jr."/>
            <person name="Heitman J."/>
            <person name="Scheynius A."/>
            <person name="Lehtioe J."/>
        </authorList>
    </citation>
    <scope>NUCLEOTIDE SEQUENCE [LARGE SCALE GENOMIC DNA]</scope>
    <source>
        <strain evidence="2">ATCC 42132</strain>
    </source>
</reference>
<sequence>MVPKASRFLCQFCALARFDAERGATLDASLPDVLGLDPQALAEHMLPDGLHTVEEDWTVAVRPVTQLRLCDAPERPEHVQCKPVLPSAEPDECIYILSASRTALSSECPRGGYMVALAIGTMHPHLTLFKPVIALALDTYVRRRDRRVLRDMYEAINRVDASSLPCLSYSEKMRMRSECVWDAHTQHLRMCRRASSTGSVDSAGVSGGALDMEQAPLVGLMYALSSSTSAAHERASVPRKLKRHSAPSALLALHRRRYHISGPRPHARTLHADLTPVCFEQVTIPMRVPLYLFPEEVGEYSLTQLLTTFGHARHALQGPMHPHLHSNGAYTHPLTVLFNALLSCKRVLLIGRDVPAHVVVEQVLAACAFASGCGTVLRGWISRAVPYATLADVDALTSGGGFVAGTKNPRMAELDVWDVLCDCDTGCITVSRTIVHASIPESPEIRRLWIRQGLIQYDRERDAFLWTMGDEHPNASDNVFMEAWLAAVQQHASEAFVRYWCQMYVRQFVMHAAHYETLFYGSTQLALLGTEMPLQTGLGAAEGERLRRMAMRFEGWRGTPSYRHFVADLHQMRTMNGADTATSLAVPL</sequence>
<keyword evidence="2" id="KW-1185">Reference proteome</keyword>
<accession>M5EBF8</accession>
<dbReference type="PANTHER" id="PTHR28245">
    <property type="entry name" value="ARF3-INTERACTING PROTEIN 1"/>
    <property type="match status" value="1"/>
</dbReference>
<dbReference type="VEuPathDB" id="FungiDB:MSYG_1278"/>
<dbReference type="Proteomes" id="UP000186303">
    <property type="component" value="Chromosome 2"/>
</dbReference>
<dbReference type="EMBL" id="LT671822">
    <property type="protein sequence ID" value="SHO76939.1"/>
    <property type="molecule type" value="Genomic_DNA"/>
</dbReference>
<dbReference type="RefSeq" id="XP_018740842.1">
    <property type="nucleotide sequence ID" value="XM_018884154.1"/>
</dbReference>
<dbReference type="InterPro" id="IPR012860">
    <property type="entry name" value="Afi1_N"/>
</dbReference>
<dbReference type="STRING" id="1230383.M5EBF8"/>
<gene>
    <name evidence="1" type="ORF">MSYG_1278</name>
</gene>
<dbReference type="AlphaFoldDB" id="M5EBF8"/>
<dbReference type="HOGENOM" id="CLU_009044_1_0_1"/>
<dbReference type="InterPro" id="IPR052809">
    <property type="entry name" value="Actin_polarity_regulatory"/>
</dbReference>
<evidence type="ECO:0000313" key="2">
    <source>
        <dbReference type="Proteomes" id="UP000186303"/>
    </source>
</evidence>
<dbReference type="GO" id="GO:0051666">
    <property type="term" value="P:actin cortical patch localization"/>
    <property type="evidence" value="ECO:0007669"/>
    <property type="project" value="TreeGrafter"/>
</dbReference>
<dbReference type="GO" id="GO:0005886">
    <property type="term" value="C:plasma membrane"/>
    <property type="evidence" value="ECO:0007669"/>
    <property type="project" value="TreeGrafter"/>
</dbReference>
<dbReference type="OrthoDB" id="66409at2759"/>
<protein>
    <submittedName>
        <fullName evidence="1">Uncharacterized protein</fullName>
    </submittedName>
</protein>
<name>M5EBF8_MALS4</name>